<proteinExistence type="predicted"/>
<dbReference type="EMBL" id="CP134191">
    <property type="protein sequence ID" value="WPB07302.1"/>
    <property type="molecule type" value="Genomic_DNA"/>
</dbReference>
<name>A0ABZ0P612_CERBT</name>
<protein>
    <submittedName>
        <fullName evidence="1">Uncharacterized protein</fullName>
    </submittedName>
</protein>
<evidence type="ECO:0000313" key="1">
    <source>
        <dbReference type="EMBL" id="WPB07302.1"/>
    </source>
</evidence>
<dbReference type="Proteomes" id="UP001302367">
    <property type="component" value="Chromosome 8"/>
</dbReference>
<organism evidence="1 2">
    <name type="scientific">Cercospora beticola</name>
    <name type="common">Sugarbeet leaf spot fungus</name>
    <dbReference type="NCBI Taxonomy" id="122368"/>
    <lineage>
        <taxon>Eukaryota</taxon>
        <taxon>Fungi</taxon>
        <taxon>Dikarya</taxon>
        <taxon>Ascomycota</taxon>
        <taxon>Pezizomycotina</taxon>
        <taxon>Dothideomycetes</taxon>
        <taxon>Dothideomycetidae</taxon>
        <taxon>Mycosphaerellales</taxon>
        <taxon>Mycosphaerellaceae</taxon>
        <taxon>Cercospora</taxon>
    </lineage>
</organism>
<accession>A0ABZ0P612</accession>
<sequence length="187" mass="20614">MAVCLYGGPVAAHKRVLHMRPHGVGGLVAEKAQRRPNPGGCVRALRDTSALCHLRLSQLQSPCAGCGVCKRKRAEGSPGELVLRNVERVQNRMVCYAEGQTLRNNGRDSRERRARAAVVATNGDALLGDEEESSRLLVDWWPGTVSISTRKEKRLRCERVRHQYTAQLVKTALWEEVPTTAQGGHKG</sequence>
<gene>
    <name evidence="1" type="ORF">RHO25_011963</name>
</gene>
<keyword evidence="2" id="KW-1185">Reference proteome</keyword>
<dbReference type="RefSeq" id="XP_065459538.1">
    <property type="nucleotide sequence ID" value="XM_065603466.1"/>
</dbReference>
<dbReference type="GeneID" id="90644790"/>
<reference evidence="1 2" key="1">
    <citation type="submission" date="2023-09" db="EMBL/GenBank/DDBJ databases">
        <title>Complete-Gapless Cercospora beticola genome.</title>
        <authorList>
            <person name="Wyatt N.A."/>
            <person name="Spanner R.E."/>
            <person name="Bolton M.D."/>
        </authorList>
    </citation>
    <scope>NUCLEOTIDE SEQUENCE [LARGE SCALE GENOMIC DNA]</scope>
    <source>
        <strain evidence="1">Cb09-40</strain>
    </source>
</reference>
<evidence type="ECO:0000313" key="2">
    <source>
        <dbReference type="Proteomes" id="UP001302367"/>
    </source>
</evidence>